<evidence type="ECO:0000313" key="1">
    <source>
        <dbReference type="EMBL" id="PPJ57968.1"/>
    </source>
</evidence>
<organism evidence="1 2">
    <name type="scientific">Cercospora berteroae</name>
    <dbReference type="NCBI Taxonomy" id="357750"/>
    <lineage>
        <taxon>Eukaryota</taxon>
        <taxon>Fungi</taxon>
        <taxon>Dikarya</taxon>
        <taxon>Ascomycota</taxon>
        <taxon>Pezizomycotina</taxon>
        <taxon>Dothideomycetes</taxon>
        <taxon>Dothideomycetidae</taxon>
        <taxon>Mycosphaerellales</taxon>
        <taxon>Mycosphaerellaceae</taxon>
        <taxon>Cercospora</taxon>
    </lineage>
</organism>
<accession>A0A2S6CE17</accession>
<reference evidence="2" key="1">
    <citation type="journal article" date="2017" name="bioRxiv">
        <title>Conservation of a gene cluster reveals novel cercosporin biosynthetic mechanisms and extends production to the genus Colletotrichum.</title>
        <authorList>
            <person name="de Jonge R."/>
            <person name="Ebert M.K."/>
            <person name="Huitt-Roehl C.R."/>
            <person name="Pal P."/>
            <person name="Suttle J.C."/>
            <person name="Spanner R.E."/>
            <person name="Neubauer J.D."/>
            <person name="Jurick W.M.II."/>
            <person name="Stott K.A."/>
            <person name="Secor G.A."/>
            <person name="Thomma B.P.H.J."/>
            <person name="Van de Peer Y."/>
            <person name="Townsend C.A."/>
            <person name="Bolton M.D."/>
        </authorList>
    </citation>
    <scope>NUCLEOTIDE SEQUENCE [LARGE SCALE GENOMIC DNA]</scope>
    <source>
        <strain evidence="2">CBS538.71</strain>
    </source>
</reference>
<dbReference type="EMBL" id="PNEN01000481">
    <property type="protein sequence ID" value="PPJ57968.1"/>
    <property type="molecule type" value="Genomic_DNA"/>
</dbReference>
<proteinExistence type="predicted"/>
<dbReference type="OrthoDB" id="3886018at2759"/>
<gene>
    <name evidence="1" type="ORF">CBER1_09420</name>
</gene>
<name>A0A2S6CE17_9PEZI</name>
<dbReference type="AlphaFoldDB" id="A0A2S6CE17"/>
<dbReference type="Proteomes" id="UP000237631">
    <property type="component" value="Unassembled WGS sequence"/>
</dbReference>
<sequence length="137" mass="14995">MQVIEQIAAGQASAEPANFDENVRNLITGQTPLYRARRVSLSPALLNAEDDNTFAAIMAPAYAEDDLYFEDEVQEMVEILEGLIPGVHVVVKPYVRLTEEEERDLGNDDTVRGQTMFAYDADADVMNAMAAGVGGQQ</sequence>
<keyword evidence="2" id="KW-1185">Reference proteome</keyword>
<evidence type="ECO:0000313" key="2">
    <source>
        <dbReference type="Proteomes" id="UP000237631"/>
    </source>
</evidence>
<comment type="caution">
    <text evidence="1">The sequence shown here is derived from an EMBL/GenBank/DDBJ whole genome shotgun (WGS) entry which is preliminary data.</text>
</comment>
<protein>
    <submittedName>
        <fullName evidence="1">Uncharacterized protein</fullName>
    </submittedName>
</protein>